<dbReference type="Pfam" id="PF10294">
    <property type="entry name" value="Methyltransf_16"/>
    <property type="match status" value="1"/>
</dbReference>
<accession>A0A1B2J8Q1</accession>
<dbReference type="Proteomes" id="UP000094565">
    <property type="component" value="Chromosome 1"/>
</dbReference>
<dbReference type="AlphaFoldDB" id="A0A1B2J8Q1"/>
<dbReference type="PANTHER" id="PTHR14614:SF130">
    <property type="entry name" value="PROTEIN-LYSINE N-METHYLTRANSFERASE EEF2KMT"/>
    <property type="match status" value="1"/>
</dbReference>
<protein>
    <submittedName>
        <fullName evidence="1">BA75_00593T0</fullName>
    </submittedName>
</protein>
<dbReference type="InterPro" id="IPR029063">
    <property type="entry name" value="SAM-dependent_MTases_sf"/>
</dbReference>
<dbReference type="GO" id="GO:0008757">
    <property type="term" value="F:S-adenosylmethionine-dependent methyltransferase activity"/>
    <property type="evidence" value="ECO:0007669"/>
    <property type="project" value="UniProtKB-ARBA"/>
</dbReference>
<dbReference type="PANTHER" id="PTHR14614">
    <property type="entry name" value="HEPATOCELLULAR CARCINOMA-ASSOCIATED ANTIGEN"/>
    <property type="match status" value="1"/>
</dbReference>
<dbReference type="InterPro" id="IPR019410">
    <property type="entry name" value="Methyltransf_16"/>
</dbReference>
<dbReference type="GO" id="GO:0005737">
    <property type="term" value="C:cytoplasm"/>
    <property type="evidence" value="ECO:0007669"/>
    <property type="project" value="TreeGrafter"/>
</dbReference>
<gene>
    <name evidence="1" type="primary">YJR129C</name>
    <name evidence="1" type="ORF">ATY40_BA7500593</name>
</gene>
<dbReference type="OrthoDB" id="194386at2759"/>
<reference evidence="1 2" key="1">
    <citation type="submission" date="2016-02" db="EMBL/GenBank/DDBJ databases">
        <title>Comparative genomic and transcriptomic foundation for Pichia pastoris.</title>
        <authorList>
            <person name="Love K.R."/>
            <person name="Shah K.A."/>
            <person name="Whittaker C.A."/>
            <person name="Wu J."/>
            <person name="Bartlett M.C."/>
            <person name="Ma D."/>
            <person name="Leeson R.L."/>
            <person name="Priest M."/>
            <person name="Young S.K."/>
            <person name="Love J.C."/>
        </authorList>
    </citation>
    <scope>NUCLEOTIDE SEQUENCE [LARGE SCALE GENOMIC DNA]</scope>
    <source>
        <strain evidence="1 2">ATCC 28485</strain>
    </source>
</reference>
<organism evidence="1 2">
    <name type="scientific">Komagataella pastoris</name>
    <name type="common">Yeast</name>
    <name type="synonym">Pichia pastoris</name>
    <dbReference type="NCBI Taxonomy" id="4922"/>
    <lineage>
        <taxon>Eukaryota</taxon>
        <taxon>Fungi</taxon>
        <taxon>Dikarya</taxon>
        <taxon>Ascomycota</taxon>
        <taxon>Saccharomycotina</taxon>
        <taxon>Pichiomycetes</taxon>
        <taxon>Pichiales</taxon>
        <taxon>Pichiaceae</taxon>
        <taxon>Komagataella</taxon>
    </lineage>
</organism>
<proteinExistence type="predicted"/>
<dbReference type="EMBL" id="CP014584">
    <property type="protein sequence ID" value="ANZ74427.1"/>
    <property type="molecule type" value="Genomic_DNA"/>
</dbReference>
<evidence type="ECO:0000313" key="1">
    <source>
        <dbReference type="EMBL" id="ANZ74427.1"/>
    </source>
</evidence>
<dbReference type="SUPFAM" id="SSF53335">
    <property type="entry name" value="S-adenosyl-L-methionine-dependent methyltransferases"/>
    <property type="match status" value="1"/>
</dbReference>
<dbReference type="Gene3D" id="3.40.50.150">
    <property type="entry name" value="Vaccinia Virus protein VP39"/>
    <property type="match status" value="1"/>
</dbReference>
<sequence length="310" mass="34961">MRLFDLLRQRVPVRILPLPTQTECTEEFFHQLISTCESIVHLNPSYVRKALSRIIDSLEARSIYDDLYFDKLYELYASLSSQPLGDLSTIPQDILEYRINEKKSIRIKESPNFISGRGTTGLRTWEASKLLALRLNNDYSYLPYIQNKKVVELGAGTGLIGISLLGLASHVTLTDGDPNLVDQITNNISLNESDTLFEPETYSSRVLLWGGPELAPKCDTLIGADVTYDLLILPELVKSLQLYEYNVALIGATVRNEATINAWEAQLTDANLNWEIIEIKQISSNPEVFDEPIWFDPSGGLSIKVYKICK</sequence>
<name>A0A1B2J8Q1_PICPA</name>
<keyword evidence="2" id="KW-1185">Reference proteome</keyword>
<evidence type="ECO:0000313" key="2">
    <source>
        <dbReference type="Proteomes" id="UP000094565"/>
    </source>
</evidence>